<organism evidence="6 7">
    <name type="scientific">Pseudomonas savastanoi pv. phaseolicola (strain 1448A / Race 6)</name>
    <name type="common">Pseudomonas syringae pv. phaseolicola (strain 1448A / Race 6)</name>
    <dbReference type="NCBI Taxonomy" id="264730"/>
    <lineage>
        <taxon>Bacteria</taxon>
        <taxon>Pseudomonadati</taxon>
        <taxon>Pseudomonadota</taxon>
        <taxon>Gammaproteobacteria</taxon>
        <taxon>Pseudomonadales</taxon>
        <taxon>Pseudomonadaceae</taxon>
        <taxon>Pseudomonas</taxon>
    </lineage>
</organism>
<dbReference type="InterPro" id="IPR002797">
    <property type="entry name" value="Polysacc_synth"/>
</dbReference>
<keyword evidence="3 5" id="KW-1133">Transmembrane helix</keyword>
<feature type="transmembrane region" description="Helical" evidence="5">
    <location>
        <begin position="303"/>
        <end position="321"/>
    </location>
</feature>
<feature type="transmembrane region" description="Helical" evidence="5">
    <location>
        <begin position="260"/>
        <end position="283"/>
    </location>
</feature>
<feature type="transmembrane region" description="Helical" evidence="5">
    <location>
        <begin position="57"/>
        <end position="74"/>
    </location>
</feature>
<proteinExistence type="predicted"/>
<protein>
    <submittedName>
        <fullName evidence="6">Membrane protein, putative</fullName>
    </submittedName>
</protein>
<feature type="transmembrane region" description="Helical" evidence="5">
    <location>
        <begin position="172"/>
        <end position="205"/>
    </location>
</feature>
<dbReference type="eggNOG" id="COG2244">
    <property type="taxonomic scope" value="Bacteria"/>
</dbReference>
<dbReference type="PANTHER" id="PTHR43424">
    <property type="entry name" value="LOCUS PUTATIVE PROTEIN 1-RELATED"/>
    <property type="match status" value="1"/>
</dbReference>
<feature type="transmembrane region" description="Helical" evidence="5">
    <location>
        <begin position="105"/>
        <end position="124"/>
    </location>
</feature>
<reference evidence="6 7" key="1">
    <citation type="journal article" date="2005" name="J. Bacteriol.">
        <title>Whole-genome sequence analysis of Pseudomonas syringae pv. phaseolicola 1448A reveals divergence among pathovars in genes involved in virulence and transposition.</title>
        <authorList>
            <person name="Joardar V."/>
            <person name="Lindeberg M."/>
            <person name="Jackson R.W."/>
            <person name="Selengut J."/>
            <person name="Dodson R."/>
            <person name="Brinkac L.M."/>
            <person name="Daugherty S.C."/>
            <person name="Deboy R."/>
            <person name="Durkin A.S."/>
            <person name="Giglio M.G."/>
            <person name="Madupu R."/>
            <person name="Nelson W.C."/>
            <person name="Rosovitz M.J."/>
            <person name="Sullivan S."/>
            <person name="Crabtree J."/>
            <person name="Creasy T."/>
            <person name="Davidsen T."/>
            <person name="Haft D.H."/>
            <person name="Zafar N."/>
            <person name="Zhou L."/>
            <person name="Halpin R."/>
            <person name="Holley T."/>
            <person name="Khouri H."/>
            <person name="Feldblyum T."/>
            <person name="White O."/>
            <person name="Fraser C.M."/>
            <person name="Chatterjee A.K."/>
            <person name="Cartinhour S."/>
            <person name="Schneider D.J."/>
            <person name="Mansfield J."/>
            <person name="Collmer A."/>
            <person name="Buell C.R."/>
        </authorList>
    </citation>
    <scope>NUCLEOTIDE SEQUENCE [LARGE SCALE GENOMIC DNA]</scope>
    <source>
        <strain evidence="7">1448A / Race 6</strain>
    </source>
</reference>
<dbReference type="Pfam" id="PF01943">
    <property type="entry name" value="Polysacc_synt"/>
    <property type="match status" value="1"/>
</dbReference>
<feature type="transmembrane region" description="Helical" evidence="5">
    <location>
        <begin position="131"/>
        <end position="152"/>
    </location>
</feature>
<feature type="transmembrane region" description="Helical" evidence="5">
    <location>
        <begin position="217"/>
        <end position="240"/>
    </location>
</feature>
<keyword evidence="2 5" id="KW-0812">Transmembrane</keyword>
<name>Q48NB6_PSE14</name>
<evidence type="ECO:0000256" key="4">
    <source>
        <dbReference type="ARBA" id="ARBA00023136"/>
    </source>
</evidence>
<evidence type="ECO:0000256" key="3">
    <source>
        <dbReference type="ARBA" id="ARBA00022989"/>
    </source>
</evidence>
<dbReference type="InterPro" id="IPR052556">
    <property type="entry name" value="PolySynth_Transporter"/>
</dbReference>
<feature type="transmembrane region" description="Helical" evidence="5">
    <location>
        <begin position="341"/>
        <end position="363"/>
    </location>
</feature>
<dbReference type="EMBL" id="CP000058">
    <property type="protein sequence ID" value="AAZ33017.1"/>
    <property type="molecule type" value="Genomic_DNA"/>
</dbReference>
<evidence type="ECO:0000256" key="5">
    <source>
        <dbReference type="SAM" id="Phobius"/>
    </source>
</evidence>
<dbReference type="HOGENOM" id="CLU_672576_0_0_6"/>
<dbReference type="KEGG" id="psp:PSPPH_0823"/>
<dbReference type="AlphaFoldDB" id="Q48NB6"/>
<evidence type="ECO:0000313" key="6">
    <source>
        <dbReference type="EMBL" id="AAZ33017.1"/>
    </source>
</evidence>
<feature type="transmembrane region" description="Helical" evidence="5">
    <location>
        <begin position="396"/>
        <end position="418"/>
    </location>
</feature>
<evidence type="ECO:0000256" key="1">
    <source>
        <dbReference type="ARBA" id="ARBA00004141"/>
    </source>
</evidence>
<accession>Q48NB6</accession>
<evidence type="ECO:0000256" key="2">
    <source>
        <dbReference type="ARBA" id="ARBA00022692"/>
    </source>
</evidence>
<keyword evidence="4 5" id="KW-0472">Membrane</keyword>
<sequence length="482" mass="52330">MSPKMPLQGAEITSGFSLFSLLRKSSPLIAQWMSTIYGAAMSLGISIFLARSMGPDAFGAYTYIYVLAMFLALIQDAGLKTLLLRERTSPTAALETLNQVLPSQALLHLVISSAVLMLGAYLASRWLDGTSLAAAVFCFGAMTLVMWLSSWLKGAGDFARDAFFQVCARSLSALMILSSIAIFGLTPVVIFSAWGVGLLLTFVWFGRDLPALPRIRLALPVWAYRSAFVFLLMNLLTTIYHRVDIVILHSVLGYVREVGYYAVACRLIDGVMLLATPIALVMFRRMRRLAATPEGSVGFSRNAVFVALAIGIALAGIGWTSGEWGVGLMFGSAYADETRPVMGWLSISLIFELPNLVLVQCAIATHRERFFMISAAFSLLVNICFNAWLIPAHGALGAAWATVGVSVFLCSGWLGPAVRQALVLPARSGKSVSVQDRKLIHCHFPVVCRMTPVGGDVAQPKPYQFRRSLIGREVPSSLDDLA</sequence>
<comment type="subcellular location">
    <subcellularLocation>
        <location evidence="1">Membrane</location>
        <topology evidence="1">Multi-pass membrane protein</topology>
    </subcellularLocation>
</comment>
<dbReference type="PANTHER" id="PTHR43424:SF1">
    <property type="entry name" value="LOCUS PUTATIVE PROTEIN 1-RELATED"/>
    <property type="match status" value="1"/>
</dbReference>
<feature type="transmembrane region" description="Helical" evidence="5">
    <location>
        <begin position="29"/>
        <end position="50"/>
    </location>
</feature>
<dbReference type="GO" id="GO:0016020">
    <property type="term" value="C:membrane"/>
    <property type="evidence" value="ECO:0007669"/>
    <property type="project" value="UniProtKB-SubCell"/>
</dbReference>
<gene>
    <name evidence="6" type="ordered locus">PSPPH_0823</name>
</gene>
<evidence type="ECO:0000313" key="7">
    <source>
        <dbReference type="Proteomes" id="UP000000551"/>
    </source>
</evidence>
<feature type="transmembrane region" description="Helical" evidence="5">
    <location>
        <begin position="370"/>
        <end position="390"/>
    </location>
</feature>
<dbReference type="Proteomes" id="UP000000551">
    <property type="component" value="Chromosome"/>
</dbReference>